<evidence type="ECO:0000256" key="3">
    <source>
        <dbReference type="ARBA" id="ARBA00022605"/>
    </source>
</evidence>
<dbReference type="FunFam" id="3.30.230.40:FF:000001">
    <property type="entry name" value="Imidazoleglycerol-phosphate dehydratase HisB"/>
    <property type="match status" value="1"/>
</dbReference>
<dbReference type="InterPro" id="IPR020565">
    <property type="entry name" value="ImidazoleglycerP_deHydtase_CS"/>
</dbReference>
<evidence type="ECO:0000313" key="8">
    <source>
        <dbReference type="EMBL" id="MBZ0160958.1"/>
    </source>
</evidence>
<keyword evidence="4 6" id="KW-0368">Histidine biosynthesis</keyword>
<comment type="subcellular location">
    <subcellularLocation>
        <location evidence="6 7">Cytoplasm</location>
    </subcellularLocation>
</comment>
<dbReference type="PANTHER" id="PTHR23133:SF2">
    <property type="entry name" value="IMIDAZOLEGLYCEROL-PHOSPHATE DEHYDRATASE"/>
    <property type="match status" value="1"/>
</dbReference>
<dbReference type="Gene3D" id="3.30.230.40">
    <property type="entry name" value="Imidazole glycerol phosphate dehydratase, domain 1"/>
    <property type="match status" value="2"/>
</dbReference>
<dbReference type="NCBIfam" id="NF002116">
    <property type="entry name" value="PRK00951.2-6"/>
    <property type="match status" value="1"/>
</dbReference>
<keyword evidence="6" id="KW-0963">Cytoplasm</keyword>
<dbReference type="Proteomes" id="UP001197609">
    <property type="component" value="Unassembled WGS sequence"/>
</dbReference>
<dbReference type="PROSITE" id="PS00954">
    <property type="entry name" value="IGP_DEHYDRATASE_1"/>
    <property type="match status" value="1"/>
</dbReference>
<dbReference type="EMBL" id="JAIOIU010000162">
    <property type="protein sequence ID" value="MBZ0160958.1"/>
    <property type="molecule type" value="Genomic_DNA"/>
</dbReference>
<organism evidence="8 9">
    <name type="scientific">Candidatus Methylomirabilis tolerans</name>
    <dbReference type="NCBI Taxonomy" id="3123416"/>
    <lineage>
        <taxon>Bacteria</taxon>
        <taxon>Candidatus Methylomirabilota</taxon>
        <taxon>Candidatus Methylomirabilia</taxon>
        <taxon>Candidatus Methylomirabilales</taxon>
        <taxon>Candidatus Methylomirabilaceae</taxon>
        <taxon>Candidatus Methylomirabilis</taxon>
    </lineage>
</organism>
<evidence type="ECO:0000256" key="6">
    <source>
        <dbReference type="HAMAP-Rule" id="MF_00076"/>
    </source>
</evidence>
<dbReference type="FunFam" id="3.30.230.40:FF:000003">
    <property type="entry name" value="Imidazoleglycerol-phosphate dehydratase HisB"/>
    <property type="match status" value="1"/>
</dbReference>
<gene>
    <name evidence="6 8" type="primary">hisB</name>
    <name evidence="8" type="ORF">K8G79_12635</name>
</gene>
<accession>A0AAJ1AKY2</accession>
<dbReference type="InterPro" id="IPR020568">
    <property type="entry name" value="Ribosomal_Su5_D2-typ_SF"/>
</dbReference>
<dbReference type="AlphaFoldDB" id="A0AAJ1AKY2"/>
<dbReference type="HAMAP" id="MF_00076">
    <property type="entry name" value="HisB"/>
    <property type="match status" value="1"/>
</dbReference>
<dbReference type="PANTHER" id="PTHR23133">
    <property type="entry name" value="IMIDAZOLEGLYCEROL-PHOSPHATE DEHYDRATASE HIS7"/>
    <property type="match status" value="1"/>
</dbReference>
<comment type="similarity">
    <text evidence="6 7">Belongs to the imidazoleglycerol-phosphate dehydratase family.</text>
</comment>
<evidence type="ECO:0000256" key="4">
    <source>
        <dbReference type="ARBA" id="ARBA00023102"/>
    </source>
</evidence>
<comment type="caution">
    <text evidence="8">The sequence shown here is derived from an EMBL/GenBank/DDBJ whole genome shotgun (WGS) entry which is preliminary data.</text>
</comment>
<proteinExistence type="inferred from homology"/>
<dbReference type="NCBIfam" id="NF002111">
    <property type="entry name" value="PRK00951.2-1"/>
    <property type="match status" value="1"/>
</dbReference>
<evidence type="ECO:0000256" key="5">
    <source>
        <dbReference type="ARBA" id="ARBA00023239"/>
    </source>
</evidence>
<evidence type="ECO:0000256" key="2">
    <source>
        <dbReference type="ARBA" id="ARBA00016664"/>
    </source>
</evidence>
<dbReference type="GO" id="GO:0004424">
    <property type="term" value="F:imidazoleglycerol-phosphate dehydratase activity"/>
    <property type="evidence" value="ECO:0007669"/>
    <property type="project" value="UniProtKB-UniRule"/>
</dbReference>
<dbReference type="CDD" id="cd07914">
    <property type="entry name" value="IGPD"/>
    <property type="match status" value="1"/>
</dbReference>
<keyword evidence="3 6" id="KW-0028">Amino-acid biosynthesis</keyword>
<dbReference type="GO" id="GO:0000105">
    <property type="term" value="P:L-histidine biosynthetic process"/>
    <property type="evidence" value="ECO:0007669"/>
    <property type="project" value="UniProtKB-UniRule"/>
</dbReference>
<comment type="pathway">
    <text evidence="1 6 7">Amino-acid biosynthesis; L-histidine biosynthesis; L-histidine from 5-phospho-alpha-D-ribose 1-diphosphate: step 6/9.</text>
</comment>
<dbReference type="EC" id="4.2.1.19" evidence="6 7"/>
<reference evidence="8 9" key="1">
    <citation type="journal article" date="2021" name="bioRxiv">
        <title>Unraveling nitrogen, sulfur and carbon metabolic pathways and microbial community transcriptional responses to substrate deprivation and toxicity stresses in a bioreactor mimicking anoxic brackish coastal sediment conditions.</title>
        <authorList>
            <person name="Martins P.D."/>
            <person name="Echeveste M.J."/>
            <person name="Arshad A."/>
            <person name="Kurth J."/>
            <person name="Ouboter H."/>
            <person name="Jetten M.S.M."/>
            <person name="Welte C.U."/>
        </authorList>
    </citation>
    <scope>NUCLEOTIDE SEQUENCE [LARGE SCALE GENOMIC DNA]</scope>
    <source>
        <strain evidence="8">MAG_38</strain>
    </source>
</reference>
<dbReference type="PROSITE" id="PS00955">
    <property type="entry name" value="IGP_DEHYDRATASE_2"/>
    <property type="match status" value="1"/>
</dbReference>
<protein>
    <recommendedName>
        <fullName evidence="2 6">Imidazoleglycerol-phosphate dehydratase</fullName>
        <shortName evidence="6">IGPD</shortName>
        <ecNumber evidence="6 7">4.2.1.19</ecNumber>
    </recommendedName>
</protein>
<evidence type="ECO:0000313" key="9">
    <source>
        <dbReference type="Proteomes" id="UP001197609"/>
    </source>
</evidence>
<dbReference type="GO" id="GO:0005737">
    <property type="term" value="C:cytoplasm"/>
    <property type="evidence" value="ECO:0007669"/>
    <property type="project" value="UniProtKB-SubCell"/>
</dbReference>
<dbReference type="NCBIfam" id="NF002114">
    <property type="entry name" value="PRK00951.2-4"/>
    <property type="match status" value="1"/>
</dbReference>
<evidence type="ECO:0000256" key="1">
    <source>
        <dbReference type="ARBA" id="ARBA00005047"/>
    </source>
</evidence>
<evidence type="ECO:0000256" key="7">
    <source>
        <dbReference type="RuleBase" id="RU000599"/>
    </source>
</evidence>
<dbReference type="InterPro" id="IPR038494">
    <property type="entry name" value="IGPD_sf"/>
</dbReference>
<comment type="catalytic activity">
    <reaction evidence="6 7">
        <text>D-erythro-1-(imidazol-4-yl)glycerol 3-phosphate = 3-(imidazol-4-yl)-2-oxopropyl phosphate + H2O</text>
        <dbReference type="Rhea" id="RHEA:11040"/>
        <dbReference type="ChEBI" id="CHEBI:15377"/>
        <dbReference type="ChEBI" id="CHEBI:57766"/>
        <dbReference type="ChEBI" id="CHEBI:58278"/>
        <dbReference type="EC" id="4.2.1.19"/>
    </reaction>
</comment>
<dbReference type="Pfam" id="PF00475">
    <property type="entry name" value="IGPD"/>
    <property type="match status" value="1"/>
</dbReference>
<sequence>MGRTARVSRKTSETDVAVELNLDGVGRHTIQTQIPFLDHMLAQLATHGLFDLSIEARGDLQVDLHHTVEDVGIALGEAFAQALGDKRGIRRFASVLIPLDEALARVVLDISGRPYLVYEAPQLKGRVGSFDVTLVKEFMRALAVHMKVNLHVGILYGENSHHCVEAIFKALARSLDQATAIDPRIADVPSTKGSL</sequence>
<keyword evidence="5 6" id="KW-0456">Lyase</keyword>
<dbReference type="InterPro" id="IPR000807">
    <property type="entry name" value="ImidazoleglycerolP_deHydtase"/>
</dbReference>
<name>A0AAJ1AKY2_9BACT</name>
<dbReference type="SUPFAM" id="SSF54211">
    <property type="entry name" value="Ribosomal protein S5 domain 2-like"/>
    <property type="match status" value="2"/>
</dbReference>